<organism evidence="3">
    <name type="scientific">Streptomyces haneummycinicus</name>
    <dbReference type="NCBI Taxonomy" id="3074435"/>
    <lineage>
        <taxon>Bacteria</taxon>
        <taxon>Bacillati</taxon>
        <taxon>Actinomycetota</taxon>
        <taxon>Actinomycetes</taxon>
        <taxon>Kitasatosporales</taxon>
        <taxon>Streptomycetaceae</taxon>
        <taxon>Streptomyces</taxon>
    </lineage>
</organism>
<feature type="region of interest" description="Disordered" evidence="1">
    <location>
        <begin position="229"/>
        <end position="253"/>
    </location>
</feature>
<proteinExistence type="predicted"/>
<gene>
    <name evidence="3" type="ORF">SHKM778_91700</name>
</gene>
<evidence type="ECO:0000256" key="1">
    <source>
        <dbReference type="SAM" id="MobiDB-lite"/>
    </source>
</evidence>
<keyword evidence="2" id="KW-1133">Transmembrane helix</keyword>
<keyword evidence="2" id="KW-0472">Membrane</keyword>
<evidence type="ECO:0008006" key="4">
    <source>
        <dbReference type="Google" id="ProtNLM"/>
    </source>
</evidence>
<feature type="transmembrane region" description="Helical" evidence="2">
    <location>
        <begin position="51"/>
        <end position="71"/>
    </location>
</feature>
<evidence type="ECO:0000313" key="3">
    <source>
        <dbReference type="EMBL" id="BFO22782.1"/>
    </source>
</evidence>
<dbReference type="InterPro" id="IPR026898">
    <property type="entry name" value="PrsW"/>
</dbReference>
<dbReference type="Pfam" id="PF13367">
    <property type="entry name" value="PrsW-protease"/>
    <property type="match status" value="1"/>
</dbReference>
<name>A0AAT9I086_9ACTN</name>
<dbReference type="PANTHER" id="PTHR36844:SF1">
    <property type="entry name" value="PROTEASE PRSW"/>
    <property type="match status" value="1"/>
</dbReference>
<feature type="region of interest" description="Disordered" evidence="1">
    <location>
        <begin position="170"/>
        <end position="195"/>
    </location>
</feature>
<feature type="transmembrane region" description="Helical" evidence="2">
    <location>
        <begin position="22"/>
        <end position="39"/>
    </location>
</feature>
<dbReference type="EMBL" id="AP035768">
    <property type="protein sequence ID" value="BFO22782.1"/>
    <property type="molecule type" value="Genomic_DNA"/>
</dbReference>
<keyword evidence="2" id="KW-0812">Transmembrane</keyword>
<dbReference type="GO" id="GO:0008233">
    <property type="term" value="F:peptidase activity"/>
    <property type="evidence" value="ECO:0007669"/>
    <property type="project" value="InterPro"/>
</dbReference>
<dbReference type="PANTHER" id="PTHR36844">
    <property type="entry name" value="PROTEASE PRSW"/>
    <property type="match status" value="1"/>
</dbReference>
<sequence length="269" mass="28735">MLTGIGFGVAALSPDRQRIRRVLLPLAGLLLAMGMHALWNGSTTLGQYGFIAVYAAFMVPVFGLLTWLVVWTRQRELRTVRAELPAYVAAGWLNPAEPFALGSMRARRLARGYARQYGGRAAARSMAEYEAYATSLAFLRHRGGSGGRTRTSSPGNGSCCWSCGTAGRRPTPPWSTRPASARPGCRSRRRRGRCTADTGATGATALTAATGTRRRRTATSRTVIRTPAAIRTPTAPDRRTAPGNTSPAALTSSGLPVFGVSAEAGRVRR</sequence>
<reference evidence="3" key="2">
    <citation type="submission" date="2024-07" db="EMBL/GenBank/DDBJ databases">
        <title>Streptomyces haneummycinica sp. nov., a new antibiotic-producing actinobacterium isolated from marine sediment.</title>
        <authorList>
            <person name="Uemura M."/>
            <person name="Hamada M."/>
            <person name="Hirano S."/>
            <person name="Kobayashi K."/>
            <person name="Ohshiro T."/>
            <person name="Kobayashi T."/>
            <person name="Terahara T."/>
        </authorList>
    </citation>
    <scope>NUCLEOTIDE SEQUENCE</scope>
    <source>
        <strain evidence="3">KM77-8</strain>
    </source>
</reference>
<dbReference type="AlphaFoldDB" id="A0AAT9I086"/>
<evidence type="ECO:0000256" key="2">
    <source>
        <dbReference type="SAM" id="Phobius"/>
    </source>
</evidence>
<accession>A0AAT9I086</accession>
<protein>
    <recommendedName>
        <fullName evidence="4">PrsW family intramembrane metalloprotease</fullName>
    </recommendedName>
</protein>
<reference evidence="3" key="1">
    <citation type="submission" date="2024-06" db="EMBL/GenBank/DDBJ databases">
        <authorList>
            <consortium name="consrtm"/>
            <person name="Uemura M."/>
            <person name="Terahara T."/>
        </authorList>
    </citation>
    <scope>NUCLEOTIDE SEQUENCE</scope>
    <source>
        <strain evidence="3">KM77-8</strain>
    </source>
</reference>
<feature type="compositionally biased region" description="Polar residues" evidence="1">
    <location>
        <begin position="242"/>
        <end position="253"/>
    </location>
</feature>